<accession>A0ABS0NVK0</accession>
<dbReference type="CDD" id="cd06558">
    <property type="entry name" value="crotonase-like"/>
    <property type="match status" value="1"/>
</dbReference>
<comment type="similarity">
    <text evidence="1 4">Belongs to the enoyl-CoA hydratase/isomerase family.</text>
</comment>
<dbReference type="PROSITE" id="PS00166">
    <property type="entry name" value="ENOYL_COA_HYDRATASE"/>
    <property type="match status" value="1"/>
</dbReference>
<proteinExistence type="inferred from homology"/>
<keyword evidence="2" id="KW-0443">Lipid metabolism</keyword>
<dbReference type="Proteomes" id="UP001194539">
    <property type="component" value="Unassembled WGS sequence"/>
</dbReference>
<feature type="region of interest" description="Disordered" evidence="5">
    <location>
        <begin position="247"/>
        <end position="270"/>
    </location>
</feature>
<evidence type="ECO:0000256" key="2">
    <source>
        <dbReference type="ARBA" id="ARBA00023098"/>
    </source>
</evidence>
<dbReference type="SUPFAM" id="SSF52096">
    <property type="entry name" value="ClpP/crotonase"/>
    <property type="match status" value="1"/>
</dbReference>
<evidence type="ECO:0000313" key="6">
    <source>
        <dbReference type="EMBL" id="MBH5385031.1"/>
    </source>
</evidence>
<evidence type="ECO:0000256" key="4">
    <source>
        <dbReference type="RuleBase" id="RU003707"/>
    </source>
</evidence>
<gene>
    <name evidence="6" type="ORF">H1B27_01890</name>
</gene>
<keyword evidence="3" id="KW-0456">Lyase</keyword>
<name>A0ABS0NVK0_9BRAD</name>
<evidence type="ECO:0000256" key="5">
    <source>
        <dbReference type="SAM" id="MobiDB-lite"/>
    </source>
</evidence>
<dbReference type="InterPro" id="IPR029045">
    <property type="entry name" value="ClpP/crotonase-like_dom_sf"/>
</dbReference>
<dbReference type="InterPro" id="IPR001753">
    <property type="entry name" value="Enoyl-CoA_hydra/iso"/>
</dbReference>
<evidence type="ECO:0000256" key="3">
    <source>
        <dbReference type="ARBA" id="ARBA00023239"/>
    </source>
</evidence>
<keyword evidence="7" id="KW-1185">Reference proteome</keyword>
<dbReference type="InterPro" id="IPR018376">
    <property type="entry name" value="Enoyl-CoA_hyd/isom_CS"/>
</dbReference>
<dbReference type="RefSeq" id="WP_197964794.1">
    <property type="nucleotide sequence ID" value="NZ_JACEGD010000002.1"/>
</dbReference>
<dbReference type="EMBL" id="JACEGD010000002">
    <property type="protein sequence ID" value="MBH5385031.1"/>
    <property type="molecule type" value="Genomic_DNA"/>
</dbReference>
<dbReference type="Gene3D" id="1.10.12.10">
    <property type="entry name" value="Lyase 2-enoyl-coa Hydratase, Chain A, domain 2"/>
    <property type="match status" value="1"/>
</dbReference>
<organism evidence="6 7">
    <name type="scientific">Bradyrhizobium diversitatis</name>
    <dbReference type="NCBI Taxonomy" id="2755406"/>
    <lineage>
        <taxon>Bacteria</taxon>
        <taxon>Pseudomonadati</taxon>
        <taxon>Pseudomonadota</taxon>
        <taxon>Alphaproteobacteria</taxon>
        <taxon>Hyphomicrobiales</taxon>
        <taxon>Nitrobacteraceae</taxon>
        <taxon>Bradyrhizobium</taxon>
    </lineage>
</organism>
<dbReference type="PANTHER" id="PTHR11941:SF169">
    <property type="entry name" value="(7AS)-7A-METHYL-1,5-DIOXO-2,3,5,6,7,7A-HEXAHYDRO-1H-INDENE-CARBOXYL-COA HYDROLASE"/>
    <property type="match status" value="1"/>
</dbReference>
<dbReference type="Pfam" id="PF00378">
    <property type="entry name" value="ECH_1"/>
    <property type="match status" value="1"/>
</dbReference>
<sequence length="270" mass="28572">MSIDFERKGAVALVTINRPDAMNALDVEHDRALAEVWKEFEADATLLVAVLTGAGGRAFCSGGDLKTYMPWRRDVALHGTDSTISFGGMTLADEITKPVIAAIQGHCLAGGLELAMACDLRVCTPDSRFGLAEVRWGVLPGGGGTQRLPRLVPVGCALEMILTGEAIDAQRAERIGLVNRIVAVDALLDTAFAIAERIAANGPLAVKAAKRAVQHGLDHSLEKGLALEGALQKELLQSDDAEEGLRAFAERRRPTYATGPAPALAKTLKA</sequence>
<protein>
    <submittedName>
        <fullName evidence="6">Enoyl-CoA hydratase/isomerase family protein</fullName>
    </submittedName>
</protein>
<dbReference type="PANTHER" id="PTHR11941">
    <property type="entry name" value="ENOYL-COA HYDRATASE-RELATED"/>
    <property type="match status" value="1"/>
</dbReference>
<reference evidence="6 7" key="1">
    <citation type="submission" date="2020-07" db="EMBL/GenBank/DDBJ databases">
        <title>Bradyrhizobium diversity isolated from nodules of indigenous legumes of Western Australia.</title>
        <authorList>
            <person name="Klepa M.S."/>
        </authorList>
    </citation>
    <scope>NUCLEOTIDE SEQUENCE [LARGE SCALE GENOMIC DNA]</scope>
    <source>
        <strain evidence="6 7">CNPSo 4019</strain>
    </source>
</reference>
<evidence type="ECO:0000313" key="7">
    <source>
        <dbReference type="Proteomes" id="UP001194539"/>
    </source>
</evidence>
<dbReference type="Gene3D" id="3.90.226.10">
    <property type="entry name" value="2-enoyl-CoA Hydratase, Chain A, domain 1"/>
    <property type="match status" value="1"/>
</dbReference>
<evidence type="ECO:0000256" key="1">
    <source>
        <dbReference type="ARBA" id="ARBA00005254"/>
    </source>
</evidence>
<dbReference type="InterPro" id="IPR014748">
    <property type="entry name" value="Enoyl-CoA_hydra_C"/>
</dbReference>
<comment type="caution">
    <text evidence="6">The sequence shown here is derived from an EMBL/GenBank/DDBJ whole genome shotgun (WGS) entry which is preliminary data.</text>
</comment>